<gene>
    <name evidence="5" type="ORF">RM590_34720</name>
</gene>
<organism evidence="5 6">
    <name type="scientific">Streptomyces litchfieldiae</name>
    <dbReference type="NCBI Taxonomy" id="3075543"/>
    <lineage>
        <taxon>Bacteria</taxon>
        <taxon>Bacillati</taxon>
        <taxon>Actinomycetota</taxon>
        <taxon>Actinomycetes</taxon>
        <taxon>Kitasatosporales</taxon>
        <taxon>Streptomycetaceae</taxon>
        <taxon>Streptomyces</taxon>
    </lineage>
</organism>
<dbReference type="InterPro" id="IPR018110">
    <property type="entry name" value="Mandel_Rmase/mucon_lact_enz_CS"/>
</dbReference>
<proteinExistence type="inferred from homology"/>
<dbReference type="InterPro" id="IPR029017">
    <property type="entry name" value="Enolase-like_N"/>
</dbReference>
<dbReference type="Pfam" id="PF13378">
    <property type="entry name" value="MR_MLE_C"/>
    <property type="match status" value="1"/>
</dbReference>
<dbReference type="Proteomes" id="UP001183246">
    <property type="component" value="Unassembled WGS sequence"/>
</dbReference>
<evidence type="ECO:0000259" key="4">
    <source>
        <dbReference type="SMART" id="SM00922"/>
    </source>
</evidence>
<dbReference type="PROSITE" id="PS00909">
    <property type="entry name" value="MR_MLE_2"/>
    <property type="match status" value="1"/>
</dbReference>
<evidence type="ECO:0000256" key="2">
    <source>
        <dbReference type="ARBA" id="ARBA00022723"/>
    </source>
</evidence>
<comment type="caution">
    <text evidence="5">The sequence shown here is derived from an EMBL/GenBank/DDBJ whole genome shotgun (WGS) entry which is preliminary data.</text>
</comment>
<sequence length="344" mass="37042">MQLRPEHVELTAQRQSLRLIETVRSARGERNSVDTCMVTLAHGGLVAYGEGTPTGYDGVSADDVVDAVRAEGPAVIGDDLSDPERVLDRVERWDAPAGARMALDGALHDWIGKAAGLPTWKLWGAPRRLGPTVYTIGIADPDEAAAAVRHAPAVGAFKVKVGGSDDLATLEAIRKVTTRTVRVDANEAWDLATARALTPRLRRLGIQMIEQPFPTDALDDYHRYREFPDRLPVFLDEGCTDAASVLAAQAYADGVVVKLCKAGGIRGARRVMEAARQAGLEAMLSCMCESELAISQVAQLAPWADHIDLDGHLYLRDVPFRGLGLEEGWIVLGDAPGLGVVPTR</sequence>
<keyword evidence="2" id="KW-0479">Metal-binding</keyword>
<comment type="similarity">
    <text evidence="1">Belongs to the mandelate racemase/muconate lactonizing enzyme family.</text>
</comment>
<reference evidence="6" key="1">
    <citation type="submission" date="2023-07" db="EMBL/GenBank/DDBJ databases">
        <title>30 novel species of actinomycetes from the DSMZ collection.</title>
        <authorList>
            <person name="Nouioui I."/>
        </authorList>
    </citation>
    <scope>NUCLEOTIDE SEQUENCE [LARGE SCALE GENOMIC DNA]</scope>
    <source>
        <strain evidence="6">DSM 44938</strain>
    </source>
</reference>
<dbReference type="SUPFAM" id="SSF54826">
    <property type="entry name" value="Enolase N-terminal domain-like"/>
    <property type="match status" value="1"/>
</dbReference>
<dbReference type="InterPro" id="IPR013342">
    <property type="entry name" value="Mandelate_racemase_C"/>
</dbReference>
<dbReference type="Gene3D" id="3.20.20.120">
    <property type="entry name" value="Enolase-like C-terminal domain"/>
    <property type="match status" value="1"/>
</dbReference>
<evidence type="ECO:0000313" key="6">
    <source>
        <dbReference type="Proteomes" id="UP001183246"/>
    </source>
</evidence>
<accession>A0ABU2N1N3</accession>
<dbReference type="SMART" id="SM00922">
    <property type="entry name" value="MR_MLE"/>
    <property type="match status" value="1"/>
</dbReference>
<dbReference type="SFLD" id="SFLDS00001">
    <property type="entry name" value="Enolase"/>
    <property type="match status" value="1"/>
</dbReference>
<name>A0ABU2N1N3_9ACTN</name>
<dbReference type="SFLD" id="SFLDG00180">
    <property type="entry name" value="muconate_cycloisomerase"/>
    <property type="match status" value="1"/>
</dbReference>
<dbReference type="InterPro" id="IPR013341">
    <property type="entry name" value="Mandelate_racemase_N_dom"/>
</dbReference>
<feature type="domain" description="Mandelate racemase/muconate lactonizing enzyme C-terminal" evidence="4">
    <location>
        <begin position="141"/>
        <end position="228"/>
    </location>
</feature>
<dbReference type="SUPFAM" id="SSF51604">
    <property type="entry name" value="Enolase C-terminal domain-like"/>
    <property type="match status" value="1"/>
</dbReference>
<dbReference type="PANTHER" id="PTHR48073">
    <property type="entry name" value="O-SUCCINYLBENZOATE SYNTHASE-RELATED"/>
    <property type="match status" value="1"/>
</dbReference>
<dbReference type="EMBL" id="JAVREL010000038">
    <property type="protein sequence ID" value="MDT0347680.1"/>
    <property type="molecule type" value="Genomic_DNA"/>
</dbReference>
<dbReference type="Pfam" id="PF02746">
    <property type="entry name" value="MR_MLE_N"/>
    <property type="match status" value="1"/>
</dbReference>
<dbReference type="Gene3D" id="3.30.390.10">
    <property type="entry name" value="Enolase-like, N-terminal domain"/>
    <property type="match status" value="1"/>
</dbReference>
<dbReference type="RefSeq" id="WP_311708805.1">
    <property type="nucleotide sequence ID" value="NZ_JAVREL010000038.1"/>
</dbReference>
<evidence type="ECO:0000256" key="3">
    <source>
        <dbReference type="ARBA" id="ARBA00023235"/>
    </source>
</evidence>
<evidence type="ECO:0000313" key="5">
    <source>
        <dbReference type="EMBL" id="MDT0347680.1"/>
    </source>
</evidence>
<dbReference type="InterPro" id="IPR029065">
    <property type="entry name" value="Enolase_C-like"/>
</dbReference>
<keyword evidence="6" id="KW-1185">Reference proteome</keyword>
<dbReference type="PANTHER" id="PTHR48073:SF2">
    <property type="entry name" value="O-SUCCINYLBENZOATE SYNTHASE"/>
    <property type="match status" value="1"/>
</dbReference>
<dbReference type="InterPro" id="IPR036849">
    <property type="entry name" value="Enolase-like_C_sf"/>
</dbReference>
<keyword evidence="3" id="KW-0413">Isomerase</keyword>
<protein>
    <submittedName>
        <fullName evidence="5">Enolase C-terminal domain-like protein</fullName>
    </submittedName>
</protein>
<evidence type="ECO:0000256" key="1">
    <source>
        <dbReference type="ARBA" id="ARBA00008031"/>
    </source>
</evidence>